<dbReference type="Pfam" id="PF13376">
    <property type="entry name" value="OmdA"/>
    <property type="match status" value="1"/>
</dbReference>
<comment type="caution">
    <text evidence="1">The sequence shown here is derived from an EMBL/GenBank/DDBJ whole genome shotgun (WGS) entry which is preliminary data.</text>
</comment>
<sequence>MTQPVHFEAKSDFHQWLTENHQTNSGIWLLFSKDATFTTLKASEALEEALCHGWIDGVMKKIDEHSYMKYFAPRRKNSRWSEKNKKIVQKLIDQDLVTEFGLQKISEAKANGQWDQAVKPSAITPEQIETVADLLKENALAYQNFQTMSPSVQKTYTRAYFDAKTDKGRDSRLKWMTERLIKNLKPM</sequence>
<dbReference type="EMBL" id="JAHUZB010000003">
    <property type="protein sequence ID" value="MBV7390840.1"/>
    <property type="molecule type" value="Genomic_DNA"/>
</dbReference>
<proteinExistence type="predicted"/>
<gene>
    <name evidence="1" type="ORF">KUA55_09120</name>
</gene>
<name>A0ABS6TD84_9ENTE</name>
<evidence type="ECO:0000313" key="1">
    <source>
        <dbReference type="EMBL" id="MBV7390840.1"/>
    </source>
</evidence>
<dbReference type="Proteomes" id="UP000774130">
    <property type="component" value="Unassembled WGS sequence"/>
</dbReference>
<evidence type="ECO:0000313" key="2">
    <source>
        <dbReference type="Proteomes" id="UP000774130"/>
    </source>
</evidence>
<protein>
    <submittedName>
        <fullName evidence="1">YdeI/OmpD-associated family protein</fullName>
    </submittedName>
</protein>
<organism evidence="1 2">
    <name type="scientific">Enterococcus alishanensis</name>
    <dbReference type="NCBI Taxonomy" id="1303817"/>
    <lineage>
        <taxon>Bacteria</taxon>
        <taxon>Bacillati</taxon>
        <taxon>Bacillota</taxon>
        <taxon>Bacilli</taxon>
        <taxon>Lactobacillales</taxon>
        <taxon>Enterococcaceae</taxon>
        <taxon>Enterococcus</taxon>
    </lineage>
</organism>
<reference evidence="1 2" key="1">
    <citation type="submission" date="2021-06" db="EMBL/GenBank/DDBJ databases">
        <title>Enterococcus alishanensis sp. nov., a novel lactic acid bacterium isolated from fresh coffee beans.</title>
        <authorList>
            <person name="Chen Y.-S."/>
        </authorList>
    </citation>
    <scope>NUCLEOTIDE SEQUENCE [LARGE SCALE GENOMIC DNA]</scope>
    <source>
        <strain evidence="1 2">ALS3</strain>
    </source>
</reference>
<dbReference type="RefSeq" id="WP_218325890.1">
    <property type="nucleotide sequence ID" value="NZ_JAHUZB010000003.1"/>
</dbReference>
<accession>A0ABS6TD84</accession>
<keyword evidence="2" id="KW-1185">Reference proteome</keyword>